<dbReference type="EMBL" id="KZ997345">
    <property type="protein sequence ID" value="RKO87536.1"/>
    <property type="molecule type" value="Genomic_DNA"/>
</dbReference>
<feature type="compositionally biased region" description="Polar residues" evidence="1">
    <location>
        <begin position="107"/>
        <end position="121"/>
    </location>
</feature>
<dbReference type="AlphaFoldDB" id="A0A4P9WB85"/>
<feature type="compositionally biased region" description="Low complexity" evidence="1">
    <location>
        <begin position="65"/>
        <end position="78"/>
    </location>
</feature>
<sequence>MGPEHGRGAVRPNFLGPAAGLSRLTFGVQAELRPSFDLLEAGPRAETQQGTDSEVKASLHRRTDQTTTSTPQPMQTRPAPWSLGFRPRSHPVSGTLQVPDWHRPNEVGSSEAGTSDPNTQLLDPTNLGLRVKELGASLSPGPPALLGSAGTFGCFLDTWFDEPGSGSGKGSGRGATGRKTGVYIYKSSRAAAPSSHDSRDVMHHTLIHRTRLTRTTLDTLCHSDHGKVTVVITSETWPRIQEMPVGETVLDAVDFAIMINRYDVSGMSDCESTCKSIVDHLVAMGYASTDGMLCNGSYQTYPFYIATSDVVAWPLRTEGDGLHGKSPKSMLATLT</sequence>
<reference evidence="3" key="1">
    <citation type="journal article" date="2018" name="Nat. Microbiol.">
        <title>Leveraging single-cell genomics to expand the fungal tree of life.</title>
        <authorList>
            <person name="Ahrendt S.R."/>
            <person name="Quandt C.A."/>
            <person name="Ciobanu D."/>
            <person name="Clum A."/>
            <person name="Salamov A."/>
            <person name="Andreopoulos B."/>
            <person name="Cheng J.F."/>
            <person name="Woyke T."/>
            <person name="Pelin A."/>
            <person name="Henrissat B."/>
            <person name="Reynolds N.K."/>
            <person name="Benny G.L."/>
            <person name="Smith M.E."/>
            <person name="James T.Y."/>
            <person name="Grigoriev I.V."/>
        </authorList>
    </citation>
    <scope>NUCLEOTIDE SEQUENCE [LARGE SCALE GENOMIC DNA]</scope>
</reference>
<organism evidence="2 3">
    <name type="scientific">Blyttiomyces helicus</name>
    <dbReference type="NCBI Taxonomy" id="388810"/>
    <lineage>
        <taxon>Eukaryota</taxon>
        <taxon>Fungi</taxon>
        <taxon>Fungi incertae sedis</taxon>
        <taxon>Chytridiomycota</taxon>
        <taxon>Chytridiomycota incertae sedis</taxon>
        <taxon>Chytridiomycetes</taxon>
        <taxon>Chytridiomycetes incertae sedis</taxon>
        <taxon>Blyttiomyces</taxon>
    </lineage>
</organism>
<dbReference type="Proteomes" id="UP000269721">
    <property type="component" value="Unassembled WGS sequence"/>
</dbReference>
<accession>A0A4P9WB85</accession>
<gene>
    <name evidence="2" type="ORF">BDK51DRAFT_51965</name>
</gene>
<keyword evidence="3" id="KW-1185">Reference proteome</keyword>
<name>A0A4P9WB85_9FUNG</name>
<proteinExistence type="predicted"/>
<evidence type="ECO:0000256" key="1">
    <source>
        <dbReference type="SAM" id="MobiDB-lite"/>
    </source>
</evidence>
<evidence type="ECO:0000313" key="2">
    <source>
        <dbReference type="EMBL" id="RKO87536.1"/>
    </source>
</evidence>
<protein>
    <submittedName>
        <fullName evidence="2">Uncharacterized protein</fullName>
    </submittedName>
</protein>
<feature type="compositionally biased region" description="Basic and acidic residues" evidence="1">
    <location>
        <begin position="53"/>
        <end position="64"/>
    </location>
</feature>
<feature type="region of interest" description="Disordered" evidence="1">
    <location>
        <begin position="38"/>
        <end position="121"/>
    </location>
</feature>
<evidence type="ECO:0000313" key="3">
    <source>
        <dbReference type="Proteomes" id="UP000269721"/>
    </source>
</evidence>